<reference evidence="3" key="1">
    <citation type="submission" date="2017-12" db="EMBL/GenBank/DDBJ databases">
        <authorList>
            <consortium name="DOE Joint Genome Institute"/>
            <person name="Mondo S.J."/>
            <person name="Kjaerbolling I."/>
            <person name="Vesth T.C."/>
            <person name="Frisvad J.C."/>
            <person name="Nybo J.L."/>
            <person name="Theobald S."/>
            <person name="Kuo A."/>
            <person name="Bowyer P."/>
            <person name="Matsuda Y."/>
            <person name="Lyhne E.K."/>
            <person name="Kogle M.E."/>
            <person name="Clum A."/>
            <person name="Lipzen A."/>
            <person name="Salamov A."/>
            <person name="Ngan C.Y."/>
            <person name="Daum C."/>
            <person name="Chiniquy J."/>
            <person name="Barry K."/>
            <person name="LaButti K."/>
            <person name="Haridas S."/>
            <person name="Simmons B.A."/>
            <person name="Magnuson J.K."/>
            <person name="Mortensen U.H."/>
            <person name="Larsen T.O."/>
            <person name="Grigoriev I.V."/>
            <person name="Baker S.E."/>
            <person name="Andersen M.R."/>
            <person name="Nordberg H.P."/>
            <person name="Cantor M.N."/>
            <person name="Hua S.X."/>
        </authorList>
    </citation>
    <scope>NUCLEOTIDE SEQUENCE [LARGE SCALE GENOMIC DNA]</scope>
    <source>
        <strain evidence="3">IBT 19404</strain>
    </source>
</reference>
<dbReference type="OrthoDB" id="47375at2759"/>
<dbReference type="AlphaFoldDB" id="A0A2J5HGX5"/>
<keyword evidence="1" id="KW-1133">Transmembrane helix</keyword>
<keyword evidence="1" id="KW-0472">Membrane</keyword>
<evidence type="ECO:0000256" key="1">
    <source>
        <dbReference type="SAM" id="Phobius"/>
    </source>
</evidence>
<proteinExistence type="predicted"/>
<accession>A0A2J5HGX5</accession>
<keyword evidence="3" id="KW-1185">Reference proteome</keyword>
<dbReference type="EMBL" id="KZ559624">
    <property type="protein sequence ID" value="PLN76230.1"/>
    <property type="molecule type" value="Genomic_DNA"/>
</dbReference>
<evidence type="ECO:0000313" key="3">
    <source>
        <dbReference type="Proteomes" id="UP000235023"/>
    </source>
</evidence>
<name>A0A2J5HGX5_9EURO</name>
<evidence type="ECO:0000313" key="2">
    <source>
        <dbReference type="EMBL" id="PLN76230.1"/>
    </source>
</evidence>
<evidence type="ECO:0008006" key="4">
    <source>
        <dbReference type="Google" id="ProtNLM"/>
    </source>
</evidence>
<feature type="transmembrane region" description="Helical" evidence="1">
    <location>
        <begin position="17"/>
        <end position="34"/>
    </location>
</feature>
<keyword evidence="1" id="KW-0812">Transmembrane</keyword>
<dbReference type="Proteomes" id="UP000235023">
    <property type="component" value="Unassembled WGS sequence"/>
</dbReference>
<organism evidence="2 3">
    <name type="scientific">Aspergillus taichungensis</name>
    <dbReference type="NCBI Taxonomy" id="482145"/>
    <lineage>
        <taxon>Eukaryota</taxon>
        <taxon>Fungi</taxon>
        <taxon>Dikarya</taxon>
        <taxon>Ascomycota</taxon>
        <taxon>Pezizomycotina</taxon>
        <taxon>Eurotiomycetes</taxon>
        <taxon>Eurotiomycetidae</taxon>
        <taxon>Eurotiales</taxon>
        <taxon>Aspergillaceae</taxon>
        <taxon>Aspergillus</taxon>
        <taxon>Aspergillus subgen. Circumdati</taxon>
    </lineage>
</organism>
<sequence>MESQEIRSSIMLVASRHYGFLGIIVFLLLSIVIWSQKWRGSPLPIASIPSYSTSSTDSSAVAHAGNSTLGFQKIFALSAGPSWRSRGLKAAAELIDLEIEIPAQPPINPNLIDAYQAIGPPESQHPTHGASIAWLAHLDLIKHALQSDLDTTLILEDDVDWDRSLRQQMVRVAEAVRNLTKFDAEQEGDAPYGRAWDVLWIGHCGEYWEEGIETVVFDDTAVCPHDKYFGWARQYVSRLPDHKRAVYKSYNPVCSFAYGLTRAGARNVLEQVGGSQDEGFDVAMMRACQQRRLSCISVVPEVIHQYFPSPEFGVKSLVDIGNGQEPGPVDEAFEKVMGSTENILESARCFALWGRTCLRE</sequence>
<gene>
    <name evidence="2" type="ORF">BDW42DRAFT_179207</name>
</gene>
<protein>
    <recommendedName>
        <fullName evidence="4">Glycosyltransferase family 25 protein</fullName>
    </recommendedName>
</protein>